<evidence type="ECO:0000313" key="1">
    <source>
        <dbReference type="EMBL" id="RCK78608.1"/>
    </source>
</evidence>
<protein>
    <submittedName>
        <fullName evidence="1">Uncharacterized protein</fullName>
    </submittedName>
</protein>
<gene>
    <name evidence="1" type="ORF">OZSIB_1330</name>
</gene>
<comment type="caution">
    <text evidence="1">The sequence shown here is derived from an EMBL/GenBank/DDBJ whole genome shotgun (WGS) entry which is preliminary data.</text>
</comment>
<organism evidence="1 2">
    <name type="scientific">Candidatus Ozemobacter sibiricus</name>
    <dbReference type="NCBI Taxonomy" id="2268124"/>
    <lineage>
        <taxon>Bacteria</taxon>
        <taxon>Candidatus Ozemobacteria</taxon>
        <taxon>Candidatus Ozemobacterales</taxon>
        <taxon>Candidatus Ozemobacteraceae</taxon>
        <taxon>Candidatus Ozemobacter</taxon>
    </lineage>
</organism>
<accession>A0A367ZKJ4</accession>
<dbReference type="Proteomes" id="UP000252355">
    <property type="component" value="Unassembled WGS sequence"/>
</dbReference>
<proteinExistence type="predicted"/>
<dbReference type="EMBL" id="QOQW01000021">
    <property type="protein sequence ID" value="RCK78608.1"/>
    <property type="molecule type" value="Genomic_DNA"/>
</dbReference>
<reference evidence="1 2" key="1">
    <citation type="submission" date="2018-05" db="EMBL/GenBank/DDBJ databases">
        <title>A metagenomic window into the 2 km-deep terrestrial subsurface aquifer revealed taxonomically and functionally diverse microbial community comprising novel uncultured bacterial lineages.</title>
        <authorList>
            <person name="Kadnikov V.V."/>
            <person name="Mardanov A.V."/>
            <person name="Beletsky A.V."/>
            <person name="Banks D."/>
            <person name="Pimenov N.V."/>
            <person name="Frank Y.A."/>
            <person name="Karnachuk O.V."/>
            <person name="Ravin N.V."/>
        </authorList>
    </citation>
    <scope>NUCLEOTIDE SEQUENCE [LARGE SCALE GENOMIC DNA]</scope>
    <source>
        <strain evidence="1">BY5</strain>
    </source>
</reference>
<evidence type="ECO:0000313" key="2">
    <source>
        <dbReference type="Proteomes" id="UP000252355"/>
    </source>
</evidence>
<name>A0A367ZKJ4_9BACT</name>
<dbReference type="AlphaFoldDB" id="A0A367ZKJ4"/>
<sequence>MSNASSLAYLEPFLVCGLCFGRMARTESTWHCPRGCCGPLDGHRLEEVLWQEMGRLLAHPKIRAVARRRLGNDLTDAEIKRLFHDLRQFVEFLPVEEKQRFATALVEKIEIISANTLKIHFRP</sequence>